<organism evidence="9 10">
    <name type="scientific">Nesidiocoris tenuis</name>
    <dbReference type="NCBI Taxonomy" id="355587"/>
    <lineage>
        <taxon>Eukaryota</taxon>
        <taxon>Metazoa</taxon>
        <taxon>Ecdysozoa</taxon>
        <taxon>Arthropoda</taxon>
        <taxon>Hexapoda</taxon>
        <taxon>Insecta</taxon>
        <taxon>Pterygota</taxon>
        <taxon>Neoptera</taxon>
        <taxon>Paraneoptera</taxon>
        <taxon>Hemiptera</taxon>
        <taxon>Heteroptera</taxon>
        <taxon>Panheteroptera</taxon>
        <taxon>Cimicomorpha</taxon>
        <taxon>Miridae</taxon>
        <taxon>Dicyphina</taxon>
        <taxon>Nesidiocoris</taxon>
    </lineage>
</organism>
<dbReference type="AlphaFoldDB" id="A0A6H5HLV2"/>
<keyword evidence="7" id="KW-0496">Mitochondrion</keyword>
<evidence type="ECO:0008006" key="11">
    <source>
        <dbReference type="Google" id="ProtNLM"/>
    </source>
</evidence>
<dbReference type="PANTHER" id="PTHR15099:SF2">
    <property type="entry name" value="TRANSMEMBRANE PROTEIN 11, MITOCHONDRIAL"/>
    <property type="match status" value="1"/>
</dbReference>
<comment type="subcellular location">
    <subcellularLocation>
        <location evidence="2">Mitochondrion inner membrane</location>
        <topology evidence="2">Multi-pass membrane protein</topology>
    </subcellularLocation>
</comment>
<evidence type="ECO:0000313" key="9">
    <source>
        <dbReference type="EMBL" id="CAB0018281.1"/>
    </source>
</evidence>
<proteinExistence type="inferred from homology"/>
<keyword evidence="5" id="KW-0999">Mitochondrion inner membrane</keyword>
<comment type="function">
    <text evidence="1">Plays a role in mitochondrial morphogenesis.</text>
</comment>
<keyword evidence="8" id="KW-0472">Membrane</keyword>
<gene>
    <name evidence="9" type="ORF">NTEN_LOCUS22190</name>
</gene>
<dbReference type="PANTHER" id="PTHR15099">
    <property type="entry name" value="PROTEIN PM1"/>
    <property type="match status" value="1"/>
</dbReference>
<keyword evidence="10" id="KW-1185">Reference proteome</keyword>
<evidence type="ECO:0000256" key="4">
    <source>
        <dbReference type="ARBA" id="ARBA00022692"/>
    </source>
</evidence>
<sequence>MVRELVARDLRCFPLIFFNPEEAAVIREVYDNENAHDVFAEELERALDASAPVIVIEPHRLGDETARWIAVGNCLHKTAVITGIGAVASGLAWPNYPYTWTPLAAVSFFCTSLYTVAWQFDPCVKYQVFTDSKRLSNLPLFSTLSSTSPVVLVRTDDTRTKLLHCSVTLAATALAAFKLYRLFR</sequence>
<dbReference type="GO" id="GO:0007007">
    <property type="term" value="P:inner mitochondrial membrane organization"/>
    <property type="evidence" value="ECO:0007669"/>
    <property type="project" value="TreeGrafter"/>
</dbReference>
<evidence type="ECO:0000313" key="10">
    <source>
        <dbReference type="Proteomes" id="UP000479000"/>
    </source>
</evidence>
<evidence type="ECO:0000256" key="5">
    <source>
        <dbReference type="ARBA" id="ARBA00022792"/>
    </source>
</evidence>
<evidence type="ECO:0000256" key="2">
    <source>
        <dbReference type="ARBA" id="ARBA00004448"/>
    </source>
</evidence>
<evidence type="ECO:0000256" key="3">
    <source>
        <dbReference type="ARBA" id="ARBA00006060"/>
    </source>
</evidence>
<dbReference type="OrthoDB" id="9970856at2759"/>
<dbReference type="Proteomes" id="UP000479000">
    <property type="component" value="Unassembled WGS sequence"/>
</dbReference>
<evidence type="ECO:0000256" key="7">
    <source>
        <dbReference type="ARBA" id="ARBA00023128"/>
    </source>
</evidence>
<evidence type="ECO:0000256" key="1">
    <source>
        <dbReference type="ARBA" id="ARBA00002812"/>
    </source>
</evidence>
<dbReference type="EMBL" id="CADCXU010032450">
    <property type="protein sequence ID" value="CAB0018281.1"/>
    <property type="molecule type" value="Genomic_DNA"/>
</dbReference>
<keyword evidence="4" id="KW-0812">Transmembrane</keyword>
<dbReference type="Pfam" id="PF14972">
    <property type="entry name" value="Mito_morph_reg"/>
    <property type="match status" value="1"/>
</dbReference>
<evidence type="ECO:0000256" key="8">
    <source>
        <dbReference type="ARBA" id="ARBA00023136"/>
    </source>
</evidence>
<keyword evidence="6" id="KW-1133">Transmembrane helix</keyword>
<comment type="similarity">
    <text evidence="3">Belongs to the TMEM11 family.</text>
</comment>
<reference evidence="9 10" key="1">
    <citation type="submission" date="2020-02" db="EMBL/GenBank/DDBJ databases">
        <authorList>
            <person name="Ferguson B K."/>
        </authorList>
    </citation>
    <scope>NUCLEOTIDE SEQUENCE [LARGE SCALE GENOMIC DNA]</scope>
</reference>
<evidence type="ECO:0000256" key="6">
    <source>
        <dbReference type="ARBA" id="ARBA00022989"/>
    </source>
</evidence>
<dbReference type="InterPro" id="IPR026120">
    <property type="entry name" value="TMEM11"/>
</dbReference>
<name>A0A6H5HLV2_9HEMI</name>
<protein>
    <recommendedName>
        <fullName evidence="11">Transmembrane protein 11, mitochondrial</fullName>
    </recommendedName>
</protein>
<accession>A0A6H5HLV2</accession>
<dbReference type="GO" id="GO:0005743">
    <property type="term" value="C:mitochondrial inner membrane"/>
    <property type="evidence" value="ECO:0007669"/>
    <property type="project" value="UniProtKB-SubCell"/>
</dbReference>